<sequence length="142" mass="15247">MQKLSRAVLILALIIAAGNAYAGPEETAISNMLVRMFDKPESRLAVGPVVVSGDHAIADWAQGEMGGRALLRRRHNEWSIVLCAGDQIKAQDAMIKAGVPASDASRLSSGLASAEALLDPKQRASFSRFEGLVMMEHDSNHH</sequence>
<feature type="chain" id="PRO_5003922366" description="Copper uptake system-associated protein" evidence="1">
    <location>
        <begin position="23"/>
        <end position="142"/>
    </location>
</feature>
<organism evidence="2 3">
    <name type="scientific">Afipia clevelandensis ATCC 49720</name>
    <dbReference type="NCBI Taxonomy" id="883079"/>
    <lineage>
        <taxon>Bacteria</taxon>
        <taxon>Pseudomonadati</taxon>
        <taxon>Pseudomonadota</taxon>
        <taxon>Alphaproteobacteria</taxon>
        <taxon>Hyphomicrobiales</taxon>
        <taxon>Nitrobacteraceae</taxon>
        <taxon>Afipia</taxon>
    </lineage>
</organism>
<dbReference type="Proteomes" id="UP000001095">
    <property type="component" value="Unassembled WGS sequence"/>
</dbReference>
<feature type="signal peptide" evidence="1">
    <location>
        <begin position="1"/>
        <end position="22"/>
    </location>
</feature>
<dbReference type="NCBIfam" id="NF033672">
    <property type="entry name" value="mbn_chaper_assoc"/>
    <property type="match status" value="1"/>
</dbReference>
<dbReference type="OrthoDB" id="9796962at2"/>
<keyword evidence="3" id="KW-1185">Reference proteome</keyword>
<dbReference type="PATRIC" id="fig|883079.3.peg.751"/>
<evidence type="ECO:0000256" key="1">
    <source>
        <dbReference type="SAM" id="SignalP"/>
    </source>
</evidence>
<evidence type="ECO:0008006" key="4">
    <source>
        <dbReference type="Google" id="ProtNLM"/>
    </source>
</evidence>
<dbReference type="RefSeq" id="WP_002711600.1">
    <property type="nucleotide sequence ID" value="NZ_KB375281.1"/>
</dbReference>
<reference evidence="2 3" key="1">
    <citation type="submission" date="2012-04" db="EMBL/GenBank/DDBJ databases">
        <title>The Genome Sequence of Afipia clevelandensis ATCC 49720.</title>
        <authorList>
            <consortium name="The Broad Institute Genome Sequencing Platform"/>
            <person name="Earl A."/>
            <person name="Ward D."/>
            <person name="Feldgarden M."/>
            <person name="Gevers D."/>
            <person name="Huys G."/>
            <person name="Walker B."/>
            <person name="Young S.K."/>
            <person name="Zeng Q."/>
            <person name="Gargeya S."/>
            <person name="Fitzgerald M."/>
            <person name="Haas B."/>
            <person name="Abouelleil A."/>
            <person name="Alvarado L."/>
            <person name="Arachchi H.M."/>
            <person name="Berlin A."/>
            <person name="Chapman S.B."/>
            <person name="Goldberg J."/>
            <person name="Griggs A."/>
            <person name="Gujja S."/>
            <person name="Hansen M."/>
            <person name="Howarth C."/>
            <person name="Imamovic A."/>
            <person name="Larimer J."/>
            <person name="McCowen C."/>
            <person name="Montmayeur A."/>
            <person name="Murphy C."/>
            <person name="Neiman D."/>
            <person name="Pearson M."/>
            <person name="Priest M."/>
            <person name="Roberts A."/>
            <person name="Saif S."/>
            <person name="Shea T."/>
            <person name="Sisk P."/>
            <person name="Sykes S."/>
            <person name="Wortman J."/>
            <person name="Nusbaum C."/>
            <person name="Birren B."/>
        </authorList>
    </citation>
    <scope>NUCLEOTIDE SEQUENCE [LARGE SCALE GENOMIC DNA]</scope>
    <source>
        <strain evidence="2 3">ATCC 49720</strain>
    </source>
</reference>
<keyword evidence="1" id="KW-0732">Signal</keyword>
<accession>K8PPM4</accession>
<protein>
    <recommendedName>
        <fullName evidence="4">Copper uptake system-associated protein</fullName>
    </recommendedName>
</protein>
<proteinExistence type="predicted"/>
<name>K8PPM4_9BRAD</name>
<dbReference type="EMBL" id="AGWY01000003">
    <property type="protein sequence ID" value="EKS40283.1"/>
    <property type="molecule type" value="Genomic_DNA"/>
</dbReference>
<dbReference type="AlphaFoldDB" id="K8PPM4"/>
<evidence type="ECO:0000313" key="3">
    <source>
        <dbReference type="Proteomes" id="UP000001095"/>
    </source>
</evidence>
<comment type="caution">
    <text evidence="2">The sequence shown here is derived from an EMBL/GenBank/DDBJ whole genome shotgun (WGS) entry which is preliminary data.</text>
</comment>
<gene>
    <name evidence="2" type="ORF">HMPREF9696_00734</name>
</gene>
<dbReference type="HOGENOM" id="CLU_132651_0_0_5"/>
<evidence type="ECO:0000313" key="2">
    <source>
        <dbReference type="EMBL" id="EKS40283.1"/>
    </source>
</evidence>